<dbReference type="SMART" id="SM00184">
    <property type="entry name" value="RING"/>
    <property type="match status" value="1"/>
</dbReference>
<dbReference type="InterPro" id="IPR017907">
    <property type="entry name" value="Znf_RING_CS"/>
</dbReference>
<feature type="domain" description="RING-type" evidence="9">
    <location>
        <begin position="7"/>
        <end position="52"/>
    </location>
</feature>
<dbReference type="SMART" id="SM00320">
    <property type="entry name" value="WD40"/>
    <property type="match status" value="7"/>
</dbReference>
<dbReference type="Gene3D" id="1.10.510.10">
    <property type="entry name" value="Transferase(Phosphotransferase) domain 1"/>
    <property type="match status" value="1"/>
</dbReference>
<dbReference type="CDD" id="cd16587">
    <property type="entry name" value="RING-HC_TRIM32_C-VII"/>
    <property type="match status" value="1"/>
</dbReference>
<dbReference type="PROSITE" id="PS50011">
    <property type="entry name" value="PROTEIN_KINASE_DOM"/>
    <property type="match status" value="1"/>
</dbReference>
<sequence length="820" mass="89951">MEELPECPVCLQNYDGENAIPRVLPCGHTVCEACLVELQERFPNTIRCPACTQLVKYSPKQGPSSLPKNIDLLRICLQQHSSSKNRNTNHQRSLINYGYSSRFWSDEFYVAWKEWILPNDVVSVDENGFGRFSSGSKGRVCFGVNRAVSLAPIVTLFPLSDSKFKFSYVAWVIKCLELMNEVVREGLGLILEASVRQGRFCRVYGLWSEVVGGTLYLVCERHSGRLLDEFGGLRNGFLGVNGDGLELDEGGVCRFATIAKGIVEAVIALNLEGLVAGCLGLPCFSFDELGGVCIDLNEVLVMGKKIVDQVSGGAGDDHQAVCRDCLNNELFISPEVLSMLLRKGIINPESGDSRHPVGYGSDVWSLACVLLQLLFRNALPQITLQMSEENSLDVSASYISWVEKVCSVLEEKIGSDNLSLKQTLCKCLDINPGNRPDVVDVRKSIQDVLVKHQFGFLGETEVIVNRNNTGHPVILAKLCQLPQERSKETRDHELKAKANGGQPEFLQSAENTSDKVFPASLSQGMTELKDLQGHLGSITGLAVGGGYLFSSSFDKTVRVWSLQDFSHLHTFRGHENKVMALVYVDDEESLCISGDGGGGIFVWEIAASLRQEPLRKWYEQKDWRFSGIHSMTAFGNLLYTGSGDRTIKAWSLKDGSLICTMDGHKSVVSTLSVCDDVLYSGSWDGTIRLWSLNDYSPLAVLGEDLPGDMKSILAITVNRNLLVAAYENGCIKVWSNDVFMTSKTLHSGAIFALSMQGKCLYTGGWDTNVNIQELSGDELELNVNAFGSISSGSVVTAMLCSQGKLYVGCGNKSIKVYGAK</sequence>
<evidence type="ECO:0000256" key="2">
    <source>
        <dbReference type="ARBA" id="ARBA00022723"/>
    </source>
</evidence>
<keyword evidence="11" id="KW-1185">Reference proteome</keyword>
<dbReference type="Pfam" id="PF00400">
    <property type="entry name" value="WD40"/>
    <property type="match status" value="3"/>
</dbReference>
<evidence type="ECO:0000256" key="4">
    <source>
        <dbReference type="ARBA" id="ARBA00022771"/>
    </source>
</evidence>
<dbReference type="InterPro" id="IPR011009">
    <property type="entry name" value="Kinase-like_dom_sf"/>
</dbReference>
<dbReference type="PANTHER" id="PTHR44489:SF11">
    <property type="entry name" value="WD REPEAT DOMAIN 86"/>
    <property type="match status" value="1"/>
</dbReference>
<dbReference type="PROSITE" id="PS50089">
    <property type="entry name" value="ZF_RING_2"/>
    <property type="match status" value="1"/>
</dbReference>
<evidence type="ECO:0000256" key="1">
    <source>
        <dbReference type="ARBA" id="ARBA00022574"/>
    </source>
</evidence>
<keyword evidence="5" id="KW-0862">Zinc</keyword>
<dbReference type="InterPro" id="IPR015943">
    <property type="entry name" value="WD40/YVTN_repeat-like_dom_sf"/>
</dbReference>
<dbReference type="EMBL" id="JAMSHJ010000005">
    <property type="protein sequence ID" value="KAI5405878.1"/>
    <property type="molecule type" value="Genomic_DNA"/>
</dbReference>
<feature type="repeat" description="WD" evidence="7">
    <location>
        <begin position="635"/>
        <end position="660"/>
    </location>
</feature>
<organism evidence="10 11">
    <name type="scientific">Pisum sativum</name>
    <name type="common">Garden pea</name>
    <name type="synonym">Lathyrus oleraceus</name>
    <dbReference type="NCBI Taxonomy" id="3888"/>
    <lineage>
        <taxon>Eukaryota</taxon>
        <taxon>Viridiplantae</taxon>
        <taxon>Streptophyta</taxon>
        <taxon>Embryophyta</taxon>
        <taxon>Tracheophyta</taxon>
        <taxon>Spermatophyta</taxon>
        <taxon>Magnoliopsida</taxon>
        <taxon>eudicotyledons</taxon>
        <taxon>Gunneridae</taxon>
        <taxon>Pentapetalae</taxon>
        <taxon>rosids</taxon>
        <taxon>fabids</taxon>
        <taxon>Fabales</taxon>
        <taxon>Fabaceae</taxon>
        <taxon>Papilionoideae</taxon>
        <taxon>50 kb inversion clade</taxon>
        <taxon>NPAAA clade</taxon>
        <taxon>Hologalegina</taxon>
        <taxon>IRL clade</taxon>
        <taxon>Fabeae</taxon>
        <taxon>Lathyrus</taxon>
    </lineage>
</organism>
<evidence type="ECO:0000256" key="5">
    <source>
        <dbReference type="ARBA" id="ARBA00022833"/>
    </source>
</evidence>
<evidence type="ECO:0000259" key="8">
    <source>
        <dbReference type="PROSITE" id="PS50011"/>
    </source>
</evidence>
<dbReference type="InterPro" id="IPR000719">
    <property type="entry name" value="Prot_kinase_dom"/>
</dbReference>
<keyword evidence="1 7" id="KW-0853">WD repeat</keyword>
<evidence type="ECO:0000256" key="3">
    <source>
        <dbReference type="ARBA" id="ARBA00022737"/>
    </source>
</evidence>
<evidence type="ECO:0000259" key="9">
    <source>
        <dbReference type="PROSITE" id="PS50089"/>
    </source>
</evidence>
<dbReference type="PROSITE" id="PS50294">
    <property type="entry name" value="WD_REPEATS_REGION"/>
    <property type="match status" value="2"/>
</dbReference>
<proteinExistence type="predicted"/>
<keyword evidence="3" id="KW-0677">Repeat</keyword>
<dbReference type="Gramene" id="Psat05G0258200-T1">
    <property type="protein sequence ID" value="KAI5405878.1"/>
    <property type="gene ID" value="KIW84_052582"/>
</dbReference>
<accession>A0A9D5AF27</accession>
<comment type="caution">
    <text evidence="10">The sequence shown here is derived from an EMBL/GenBank/DDBJ whole genome shotgun (WGS) entry which is preliminary data.</text>
</comment>
<name>A0A9D5AF27_PEA</name>
<dbReference type="InterPro" id="IPR001680">
    <property type="entry name" value="WD40_rpt"/>
</dbReference>
<dbReference type="InterPro" id="IPR013083">
    <property type="entry name" value="Znf_RING/FYVE/PHD"/>
</dbReference>
<reference evidence="10 11" key="1">
    <citation type="journal article" date="2022" name="Nat. Genet.">
        <title>Improved pea reference genome and pan-genome highlight genomic features and evolutionary characteristics.</title>
        <authorList>
            <person name="Yang T."/>
            <person name="Liu R."/>
            <person name="Luo Y."/>
            <person name="Hu S."/>
            <person name="Wang D."/>
            <person name="Wang C."/>
            <person name="Pandey M.K."/>
            <person name="Ge S."/>
            <person name="Xu Q."/>
            <person name="Li N."/>
            <person name="Li G."/>
            <person name="Huang Y."/>
            <person name="Saxena R.K."/>
            <person name="Ji Y."/>
            <person name="Li M."/>
            <person name="Yan X."/>
            <person name="He Y."/>
            <person name="Liu Y."/>
            <person name="Wang X."/>
            <person name="Xiang C."/>
            <person name="Varshney R.K."/>
            <person name="Ding H."/>
            <person name="Gao S."/>
            <person name="Zong X."/>
        </authorList>
    </citation>
    <scope>NUCLEOTIDE SEQUENCE [LARGE SCALE GENOMIC DNA]</scope>
    <source>
        <strain evidence="10 11">cv. Zhongwan 6</strain>
    </source>
</reference>
<gene>
    <name evidence="10" type="ORF">KIW84_052582</name>
</gene>
<dbReference type="SUPFAM" id="SSF57850">
    <property type="entry name" value="RING/U-box"/>
    <property type="match status" value="1"/>
</dbReference>
<keyword evidence="2" id="KW-0479">Metal-binding</keyword>
<dbReference type="InterPro" id="IPR020472">
    <property type="entry name" value="WD40_PAC1"/>
</dbReference>
<evidence type="ECO:0000256" key="6">
    <source>
        <dbReference type="PROSITE-ProRule" id="PRU00175"/>
    </source>
</evidence>
<dbReference type="Pfam" id="PF13445">
    <property type="entry name" value="zf-RING_UBOX"/>
    <property type="match status" value="1"/>
</dbReference>
<protein>
    <submittedName>
        <fullName evidence="10">Uncharacterized protein</fullName>
    </submittedName>
</protein>
<dbReference type="SMART" id="SM00220">
    <property type="entry name" value="S_TKc"/>
    <property type="match status" value="1"/>
</dbReference>
<evidence type="ECO:0000313" key="11">
    <source>
        <dbReference type="Proteomes" id="UP001058974"/>
    </source>
</evidence>
<feature type="repeat" description="WD" evidence="7">
    <location>
        <begin position="531"/>
        <end position="570"/>
    </location>
</feature>
<dbReference type="GO" id="GO:0005524">
    <property type="term" value="F:ATP binding"/>
    <property type="evidence" value="ECO:0007669"/>
    <property type="project" value="InterPro"/>
</dbReference>
<feature type="domain" description="Protein kinase" evidence="8">
    <location>
        <begin position="126"/>
        <end position="455"/>
    </location>
</feature>
<dbReference type="PANTHER" id="PTHR44489">
    <property type="match status" value="1"/>
</dbReference>
<dbReference type="SUPFAM" id="SSF56112">
    <property type="entry name" value="Protein kinase-like (PK-like)"/>
    <property type="match status" value="1"/>
</dbReference>
<dbReference type="InterPro" id="IPR001841">
    <property type="entry name" value="Znf_RING"/>
</dbReference>
<dbReference type="Gramene" id="PSAT_LOCUS22951_t1">
    <property type="protein sequence ID" value="CAL5203911.1"/>
    <property type="gene ID" value="PSAT_LOCUS22951"/>
</dbReference>
<dbReference type="OrthoDB" id="27934at2759"/>
<dbReference type="PROSITE" id="PS00518">
    <property type="entry name" value="ZF_RING_1"/>
    <property type="match status" value="1"/>
</dbReference>
<keyword evidence="4 6" id="KW-0863">Zinc-finger</keyword>
<dbReference type="InterPro" id="IPR044715">
    <property type="entry name" value="WDR86-like"/>
</dbReference>
<evidence type="ECO:0000313" key="10">
    <source>
        <dbReference type="EMBL" id="KAI5405878.1"/>
    </source>
</evidence>
<dbReference type="GO" id="GO:0004672">
    <property type="term" value="F:protein kinase activity"/>
    <property type="evidence" value="ECO:0007669"/>
    <property type="project" value="InterPro"/>
</dbReference>
<dbReference type="SUPFAM" id="SSF50978">
    <property type="entry name" value="WD40 repeat-like"/>
    <property type="match status" value="1"/>
</dbReference>
<dbReference type="PRINTS" id="PR00320">
    <property type="entry name" value="GPROTEINBRPT"/>
</dbReference>
<dbReference type="PROSITE" id="PS50082">
    <property type="entry name" value="WD_REPEATS_2"/>
    <property type="match status" value="3"/>
</dbReference>
<dbReference type="Gene3D" id="3.30.40.10">
    <property type="entry name" value="Zinc/RING finger domain, C3HC4 (zinc finger)"/>
    <property type="match status" value="1"/>
</dbReference>
<evidence type="ECO:0000256" key="7">
    <source>
        <dbReference type="PROSITE-ProRule" id="PRU00221"/>
    </source>
</evidence>
<dbReference type="Gene3D" id="2.130.10.10">
    <property type="entry name" value="YVTN repeat-like/Quinoprotein amine dehydrogenase"/>
    <property type="match status" value="2"/>
</dbReference>
<feature type="repeat" description="WD" evidence="7">
    <location>
        <begin position="661"/>
        <end position="700"/>
    </location>
</feature>
<dbReference type="InterPro" id="IPR027370">
    <property type="entry name" value="Znf-RING_euk"/>
</dbReference>
<dbReference type="InterPro" id="IPR036322">
    <property type="entry name" value="WD40_repeat_dom_sf"/>
</dbReference>
<dbReference type="GO" id="GO:0008270">
    <property type="term" value="F:zinc ion binding"/>
    <property type="evidence" value="ECO:0007669"/>
    <property type="project" value="UniProtKB-KW"/>
</dbReference>
<dbReference type="Proteomes" id="UP001058974">
    <property type="component" value="Chromosome 5"/>
</dbReference>
<dbReference type="AlphaFoldDB" id="A0A9D5AF27"/>